<evidence type="ECO:0000313" key="2">
    <source>
        <dbReference type="EMBL" id="RZT01218.1"/>
    </source>
</evidence>
<dbReference type="RefSeq" id="WP_130434900.1">
    <property type="nucleotide sequence ID" value="NZ_SGXF01000002.1"/>
</dbReference>
<dbReference type="Pfam" id="PF04245">
    <property type="entry name" value="NA37"/>
    <property type="match status" value="1"/>
</dbReference>
<dbReference type="OrthoDB" id="3171075at2"/>
<dbReference type="GO" id="GO:0009295">
    <property type="term" value="C:nucleoid"/>
    <property type="evidence" value="ECO:0007669"/>
    <property type="project" value="InterPro"/>
</dbReference>
<keyword evidence="1" id="KW-0175">Coiled coil</keyword>
<evidence type="ECO:0000313" key="3">
    <source>
        <dbReference type="Proteomes" id="UP000292927"/>
    </source>
</evidence>
<gene>
    <name evidence="2" type="ORF">EV209_1662</name>
</gene>
<comment type="caution">
    <text evidence="2">The sequence shown here is derived from an EMBL/GenBank/DDBJ whole genome shotgun (WGS) entry which is preliminary data.</text>
</comment>
<accession>A0A4Q7PM62</accession>
<proteinExistence type="predicted"/>
<feature type="coiled-coil region" evidence="1">
    <location>
        <begin position="221"/>
        <end position="270"/>
    </location>
</feature>
<protein>
    <submittedName>
        <fullName evidence="2">Nucleoid associated protein NdpA</fullName>
    </submittedName>
</protein>
<dbReference type="AlphaFoldDB" id="A0A4Q7PM62"/>
<dbReference type="InterPro" id="IPR007358">
    <property type="entry name" value="Nucleoid_associated_NdpA"/>
</dbReference>
<name>A0A4Q7PM62_9FIRM</name>
<keyword evidence="3" id="KW-1185">Reference proteome</keyword>
<evidence type="ECO:0000256" key="1">
    <source>
        <dbReference type="SAM" id="Coils"/>
    </source>
</evidence>
<organism evidence="2 3">
    <name type="scientific">Cuneatibacter caecimuris</name>
    <dbReference type="NCBI Taxonomy" id="1796618"/>
    <lineage>
        <taxon>Bacteria</taxon>
        <taxon>Bacillati</taxon>
        <taxon>Bacillota</taxon>
        <taxon>Clostridia</taxon>
        <taxon>Lachnospirales</taxon>
        <taxon>Lachnospiraceae</taxon>
        <taxon>Cuneatibacter</taxon>
    </lineage>
</organism>
<dbReference type="Proteomes" id="UP000292927">
    <property type="component" value="Unassembled WGS sequence"/>
</dbReference>
<sequence>MKKDDIILLKAVDHILDGAAGFPVLSDTELELSPDFCDFVKAHLEKVTEGDETKTCEFTEESQMGQYLKTEFSPEGFVDGSRRIANHLYGFLNANPDIPSADLLVSLFRHGGEEYLGILKMNYKSSYTHLTRSEEDGAHANMIIRQEALLPSAGQKLQEAAVISLSDFSICLAERKYEVNGEKVNYLSRLVLECRGPMSTKHQLRAVEKAVQQIDRKYYPEEDLERKLQVKQVLCQELEKRGGIQVEAVKEKLYSSNEEMRREFEETMEEHHLQEAVIAPQNPSTVARIQRQVLTTDTGIELKIPTAQLGENGNVEFITQPDGHITVVIKNISALNGR</sequence>
<dbReference type="EMBL" id="SGXF01000002">
    <property type="protein sequence ID" value="RZT01218.1"/>
    <property type="molecule type" value="Genomic_DNA"/>
</dbReference>
<reference evidence="2 3" key="1">
    <citation type="submission" date="2019-02" db="EMBL/GenBank/DDBJ databases">
        <title>Genomic Encyclopedia of Type Strains, Phase IV (KMG-IV): sequencing the most valuable type-strain genomes for metagenomic binning, comparative biology and taxonomic classification.</title>
        <authorList>
            <person name="Goeker M."/>
        </authorList>
    </citation>
    <scope>NUCLEOTIDE SEQUENCE [LARGE SCALE GENOMIC DNA]</scope>
    <source>
        <strain evidence="2 3">DSM 29486</strain>
    </source>
</reference>